<dbReference type="SUPFAM" id="SSF55781">
    <property type="entry name" value="GAF domain-like"/>
    <property type="match status" value="1"/>
</dbReference>
<dbReference type="Gene3D" id="3.30.450.20">
    <property type="entry name" value="PAS domain"/>
    <property type="match status" value="1"/>
</dbReference>
<evidence type="ECO:0000259" key="1">
    <source>
        <dbReference type="PROSITE" id="PS50883"/>
    </source>
</evidence>
<dbReference type="Pfam" id="PF00990">
    <property type="entry name" value="GGDEF"/>
    <property type="match status" value="1"/>
</dbReference>
<dbReference type="InterPro" id="IPR035965">
    <property type="entry name" value="PAS-like_dom_sf"/>
</dbReference>
<name>A0A6G9QKC0_9GAMM</name>
<dbReference type="InterPro" id="IPR035919">
    <property type="entry name" value="EAL_sf"/>
</dbReference>
<dbReference type="CDD" id="cd01949">
    <property type="entry name" value="GGDEF"/>
    <property type="match status" value="1"/>
</dbReference>
<dbReference type="Gene3D" id="3.30.70.270">
    <property type="match status" value="1"/>
</dbReference>
<dbReference type="InterPro" id="IPR052155">
    <property type="entry name" value="Biofilm_reg_signaling"/>
</dbReference>
<dbReference type="SMART" id="SM00065">
    <property type="entry name" value="GAF"/>
    <property type="match status" value="1"/>
</dbReference>
<feature type="domain" description="EAL" evidence="1">
    <location>
        <begin position="489"/>
        <end position="742"/>
    </location>
</feature>
<keyword evidence="4" id="KW-1185">Reference proteome</keyword>
<dbReference type="SMART" id="SM00052">
    <property type="entry name" value="EAL"/>
    <property type="match status" value="1"/>
</dbReference>
<evidence type="ECO:0000313" key="4">
    <source>
        <dbReference type="Proteomes" id="UP000502608"/>
    </source>
</evidence>
<dbReference type="Gene3D" id="3.20.20.450">
    <property type="entry name" value="EAL domain"/>
    <property type="match status" value="1"/>
</dbReference>
<dbReference type="Pfam" id="PF01590">
    <property type="entry name" value="GAF"/>
    <property type="match status" value="1"/>
</dbReference>
<dbReference type="NCBIfam" id="TIGR00229">
    <property type="entry name" value="sensory_box"/>
    <property type="match status" value="1"/>
</dbReference>
<dbReference type="NCBIfam" id="TIGR00254">
    <property type="entry name" value="GGDEF"/>
    <property type="match status" value="1"/>
</dbReference>
<dbReference type="SUPFAM" id="SSF141868">
    <property type="entry name" value="EAL domain-like"/>
    <property type="match status" value="1"/>
</dbReference>
<dbReference type="SUPFAM" id="SSF55073">
    <property type="entry name" value="Nucleotide cyclase"/>
    <property type="match status" value="1"/>
</dbReference>
<dbReference type="AlphaFoldDB" id="A0A6G9QKC0"/>
<dbReference type="KEGG" id="saes:HBH39_08480"/>
<gene>
    <name evidence="3" type="ORF">HBH39_08480</name>
</gene>
<dbReference type="PANTHER" id="PTHR44757">
    <property type="entry name" value="DIGUANYLATE CYCLASE DGCP"/>
    <property type="match status" value="1"/>
</dbReference>
<organism evidence="3 4">
    <name type="scientific">Shewanella aestuarii</name>
    <dbReference type="NCBI Taxonomy" id="1028752"/>
    <lineage>
        <taxon>Bacteria</taxon>
        <taxon>Pseudomonadati</taxon>
        <taxon>Pseudomonadota</taxon>
        <taxon>Gammaproteobacteria</taxon>
        <taxon>Alteromonadales</taxon>
        <taxon>Shewanellaceae</taxon>
        <taxon>Shewanella</taxon>
    </lineage>
</organism>
<evidence type="ECO:0000313" key="3">
    <source>
        <dbReference type="EMBL" id="QIR14517.1"/>
    </source>
</evidence>
<dbReference type="InterPro" id="IPR043128">
    <property type="entry name" value="Rev_trsase/Diguanyl_cyclase"/>
</dbReference>
<dbReference type="CDD" id="cd01948">
    <property type="entry name" value="EAL"/>
    <property type="match status" value="1"/>
</dbReference>
<dbReference type="InterPro" id="IPR001633">
    <property type="entry name" value="EAL_dom"/>
</dbReference>
<dbReference type="PROSITE" id="PS50883">
    <property type="entry name" value="EAL"/>
    <property type="match status" value="1"/>
</dbReference>
<dbReference type="InterPro" id="IPR000160">
    <property type="entry name" value="GGDEF_dom"/>
</dbReference>
<dbReference type="PANTHER" id="PTHR44757:SF2">
    <property type="entry name" value="BIOFILM ARCHITECTURE MAINTENANCE PROTEIN MBAA"/>
    <property type="match status" value="1"/>
</dbReference>
<dbReference type="EMBL" id="CP050313">
    <property type="protein sequence ID" value="QIR14517.1"/>
    <property type="molecule type" value="Genomic_DNA"/>
</dbReference>
<dbReference type="Pfam" id="PF00563">
    <property type="entry name" value="EAL"/>
    <property type="match status" value="1"/>
</dbReference>
<sequence length="747" mass="85039">MVQEQYKHFLELIVNSSAKQQGNFTKASELVCELLQENLDASFVSVWLFDQQLIEPAAVVSTNNVSPLTYYSKRLIASFVGDNDTIYDVDNNERQTIIKQAYFDELRHHRYVLTDEVTPDCQLIKSYQFYKSQQVANVLDVAIRINGHIEGVISLESTHHYDWQHDEIQFVIQCADQLALTLATRYSYDKTEQINLLRNAVEQSDRVVMLVNTDTLKVDYVNFAHQKMTGLLRSNIEHHSVLNLDIFRNKPKILDNILASIANNETVEGDVELTRKDGSRYWLHYHVIGFTTDLGNRYALVSSYDNSAEYQHKADLERLAWHCSLTGLHNRSFFMSRLDKATTGVLLLIDLLGFKRFNDTNGHSQGDSLLIEVARRLKHFAANQQALAVSRIGSDEFCLLLPKNENTSEAHNQLDELIKKLMTNLAAPILIGREKVDIKTAIAVVDIESIIGQFSPLSCADIALQHAKHKSVEQYQFFNQDLLAQFQSNAEIERDLQLAIKGRQFELYYQPLMDLQSHKCIGAEALIRWNHPKKGVLYPGAFIEIAEKSGMINSIGHWVLETACKQLNLWQHKNVNIAMHVNVAARQFFSGDLFERVWDLLNRYRIKPGSLILEITETELMGDIRYATILCQELVELGVGIAIDDFGTGYSSMKYLKQFPITKLKIDRSFIMDIDSSKESREIVSAIIAMAKALNISLTAEGVETAAQEQFLEACACDHAQGYLYSPAIRVNEFNDRIITHYGTTTH</sequence>
<dbReference type="SMART" id="SM00267">
    <property type="entry name" value="GGDEF"/>
    <property type="match status" value="1"/>
</dbReference>
<dbReference type="Pfam" id="PF13426">
    <property type="entry name" value="PAS_9"/>
    <property type="match status" value="1"/>
</dbReference>
<dbReference type="InterPro" id="IPR003018">
    <property type="entry name" value="GAF"/>
</dbReference>
<dbReference type="Proteomes" id="UP000502608">
    <property type="component" value="Chromosome"/>
</dbReference>
<dbReference type="RefSeq" id="WP_167677352.1">
    <property type="nucleotide sequence ID" value="NZ_CP050313.1"/>
</dbReference>
<dbReference type="PROSITE" id="PS50887">
    <property type="entry name" value="GGDEF"/>
    <property type="match status" value="1"/>
</dbReference>
<dbReference type="InterPro" id="IPR029787">
    <property type="entry name" value="Nucleotide_cyclase"/>
</dbReference>
<protein>
    <submittedName>
        <fullName evidence="3">EAL domain-containing protein</fullName>
    </submittedName>
</protein>
<evidence type="ECO:0000259" key="2">
    <source>
        <dbReference type="PROSITE" id="PS50887"/>
    </source>
</evidence>
<feature type="domain" description="GGDEF" evidence="2">
    <location>
        <begin position="342"/>
        <end position="480"/>
    </location>
</feature>
<dbReference type="SUPFAM" id="SSF55785">
    <property type="entry name" value="PYP-like sensor domain (PAS domain)"/>
    <property type="match status" value="1"/>
</dbReference>
<dbReference type="InterPro" id="IPR029016">
    <property type="entry name" value="GAF-like_dom_sf"/>
</dbReference>
<dbReference type="Gene3D" id="3.30.450.40">
    <property type="match status" value="1"/>
</dbReference>
<dbReference type="InterPro" id="IPR000014">
    <property type="entry name" value="PAS"/>
</dbReference>
<reference evidence="3 4" key="1">
    <citation type="submission" date="2020-03" db="EMBL/GenBank/DDBJ databases">
        <title>Complete genome sequence of Shewanella sp.</title>
        <authorList>
            <person name="Kim Y.-S."/>
            <person name="Kim S.-J."/>
            <person name="Jung H.-K."/>
            <person name="Kim K.-H."/>
        </authorList>
    </citation>
    <scope>NUCLEOTIDE SEQUENCE [LARGE SCALE GENOMIC DNA]</scope>
    <source>
        <strain evidence="3 4">PN3F2</strain>
    </source>
</reference>
<proteinExistence type="predicted"/>
<accession>A0A6G9QKC0</accession>